<dbReference type="SUPFAM" id="SSF49742">
    <property type="entry name" value="PHM/PNGase F"/>
    <property type="match status" value="2"/>
</dbReference>
<dbReference type="PANTHER" id="PTHR15508:SF2">
    <property type="entry name" value="RIBOSOMAL PROTEIN S6 KINASE DELTA-1"/>
    <property type="match status" value="1"/>
</dbReference>
<dbReference type="FunFam" id="1.20.58.80:FF:000005">
    <property type="entry name" value="ribosomal protein S6 kinase delta-1 isoform X1"/>
    <property type="match status" value="1"/>
</dbReference>
<dbReference type="SUPFAM" id="SSF49344">
    <property type="entry name" value="CBD9-like"/>
    <property type="match status" value="1"/>
</dbReference>
<evidence type="ECO:0000256" key="6">
    <source>
        <dbReference type="ARBA" id="ARBA00023008"/>
    </source>
</evidence>
<dbReference type="EMBL" id="CADEAL010001779">
    <property type="protein sequence ID" value="CAB1435522.1"/>
    <property type="molecule type" value="Genomic_DNA"/>
</dbReference>
<dbReference type="InterPro" id="IPR005018">
    <property type="entry name" value="DOMON_domain"/>
</dbReference>
<evidence type="ECO:0000313" key="15">
    <source>
        <dbReference type="EMBL" id="CAB1435522.1"/>
    </source>
</evidence>
<dbReference type="SMART" id="SM00664">
    <property type="entry name" value="DoH"/>
    <property type="match status" value="1"/>
</dbReference>
<dbReference type="SUPFAM" id="SSF64268">
    <property type="entry name" value="PX domain"/>
    <property type="match status" value="1"/>
</dbReference>
<comment type="similarity">
    <text evidence="3">Belongs to the copper type II ascorbate-dependent monooxygenase family.</text>
</comment>
<evidence type="ECO:0000256" key="10">
    <source>
        <dbReference type="ARBA" id="ARBA00023180"/>
    </source>
</evidence>
<feature type="compositionally biased region" description="Low complexity" evidence="11">
    <location>
        <begin position="879"/>
        <end position="889"/>
    </location>
</feature>
<dbReference type="CDD" id="cd09631">
    <property type="entry name" value="DOMON_DOH"/>
    <property type="match status" value="1"/>
</dbReference>
<dbReference type="InterPro" id="IPR036871">
    <property type="entry name" value="PX_dom_sf"/>
</dbReference>
<dbReference type="Proteomes" id="UP001153269">
    <property type="component" value="Unassembled WGS sequence"/>
</dbReference>
<dbReference type="PANTHER" id="PTHR15508">
    <property type="entry name" value="RIBOSOMAL PROTEIN S6 KINASE"/>
    <property type="match status" value="1"/>
</dbReference>
<evidence type="ECO:0000256" key="5">
    <source>
        <dbReference type="ARBA" id="ARBA00023002"/>
    </source>
</evidence>
<keyword evidence="8" id="KW-0472">Membrane</keyword>
<dbReference type="SUPFAM" id="SSF56112">
    <property type="entry name" value="Protein kinase-like (PK-like)"/>
    <property type="match status" value="1"/>
</dbReference>
<sequence>MLREFRCSNPLWPPGGLCVYCLTALSWLNGSKGVTLLSSLMLKATSAGSKLLLQLLPLSMPCHRLDTCPTCSFNQCLLGLSPRPPGHTLHRDIMRSLLLFLCLSLAGTRGAGASDHSMPFMVYLDLNRQVCLEWGFDKLQGDITFKLTVNTTGWVGLGFSPSGIMKGADMVIGGVGPSGIYFTDRYATGKTMPLEDTQQSYTLLSLNEREGQTIMEFQRALQTCDAQDFHITDKPIKLIYAYGITDEVKYHSSRRGTKEVNLLNYMARTSQPISSYISATVQNITVPAVQTYYHCKVMKLLNLPTKHHIYLISPVIEHPDLVHHMLLYSCPSAVTEPYDNRCYIGDKGDICYGVVAAWAVGGGVYELPADVGIPIGGEDRDRFYRLEIHYNNIHLEAGRTDNSGLRLYYTAQLREHDVGILSTGVLPFDHIQYRIPPHVAQFHTYGVCNTSLFPQSMDSVPDLQVFGVLLHTHLAGRKIRAVHYRNGEQIDSLAVDENYSFEVQQIVNIGKIKTIKPNDEIAVECTYSTLNRNKVTEMGLSTTDEMCLAFLFYYPAIEITSCTSHPMTQALTNTSYEVTDNTMLSPDEIVEYENVLKSLPQIQLLSDVEHNFTYNINGFIREMKKNPTFTCSNTSTRLYTSWIMNPGGIMLLLLWTAIINISFPSELSSPSSTQIISRRNPEDVQEITVWKRYSDFRKLHHNLWQLHKDVCSQSELFPPFAKAKVFGRFDDSVIEERRQCSEDLLQFSANIPALYSSQHIQDFFKGGEVHDGSELIGPAEPFSDFLADSLSDCSFDVQRDFSGADDLTITSEYGGPSIDSDLTSLVVDTDSLAELDDGMASGRTSPNQPQGGASHISSSCSPRLPSLHDHRSPSPSPVPASSAPNPEVSWPGRKPLFSGTLKKVSGGKHKDVKSDYLEKASELICVAVQKEKEQDYQAAFSYYRSGVDLLLQGVQGEPSPSRREAVKKKTAEYLMRAEQISSQYLKSNMGQGSTQTVALGVQCCPSSSRTGQQSPSDELRAYRVLGVIDKVLLVMDKRTEETFILKGLRKSSDCGRTKRTIMPHSVPHMVQLRKFVVSENTVFLLLQYAEGGKLWSHIEKYLSTSSPEESFDIAFIQKSHTTAVHTPQPAVPQPDTDSASSGSGPVAGSVSVSELKKEGGNVLAPLKRLLPTRLIKQTGAQSDSGANSEEECTNSYLTLCNEYEQDKVEPDALEEEEARSEQEMLSLEVPVVTTTTSSRSRSLMSNDSLSSPLSSQELGFFTESSDKSGNTHDNEQDHSEGQDQGEVFSPLPSPAVPLSLDQSKHTPMEFFRIDSKDSASEVTCLDFGEQRPPNKQVPLLSTSDLGSDIPEDLPELAQEVKGHSSELWSLDCSDKGSNESVPVISFKEAVVADDGHPPDLLVNLPAMSGTVDSSQEELETSGVCLGLEATASPQKCIQPDVLQLHSQPEEEEEQTLEQELSSLCTASAACDTSVASSSPLNSLWDDYSLAFGIEASDKMVFDECQNNDLPLDAEISGADSSSEKPEASTRINTDHGAASIPDSYGTEACAVVEGLLHLDGELSGMVSNKSVIEFDKEVSRLFAKLDELSLAASQARIPEEFVQRWAVEMVTALDSLHQEGIICRDLNPNNILLDHQGHVQITYFCSWSDVEESCDKDAIANMYCAPEVGGISEETAACDWWSLGAILFELLTGMSLLRCHPAGISRHTALSIPESVSKEARSLLEQLLQYNPMERLGAGAGGVDDIKSHPFFARVNWSK</sequence>
<gene>
    <name evidence="15" type="ORF">PLEPLA_LOCUS23591</name>
</gene>
<accession>A0A9N7YRP7</accession>
<evidence type="ECO:0000259" key="12">
    <source>
        <dbReference type="PROSITE" id="PS50011"/>
    </source>
</evidence>
<feature type="compositionally biased region" description="Low complexity" evidence="11">
    <location>
        <begin position="1223"/>
        <end position="1255"/>
    </location>
</feature>
<feature type="region of interest" description="Disordered" evidence="11">
    <location>
        <begin position="1515"/>
        <end position="1537"/>
    </location>
</feature>
<dbReference type="Gene3D" id="2.60.120.230">
    <property type="match status" value="1"/>
</dbReference>
<dbReference type="SMART" id="SM00312">
    <property type="entry name" value="PX"/>
    <property type="match status" value="1"/>
</dbReference>
<feature type="region of interest" description="Disordered" evidence="11">
    <location>
        <begin position="1124"/>
        <end position="1153"/>
    </location>
</feature>
<dbReference type="PROSITE" id="PS50836">
    <property type="entry name" value="DOMON"/>
    <property type="match status" value="1"/>
</dbReference>
<dbReference type="Pfam" id="PF00069">
    <property type="entry name" value="Pkinase"/>
    <property type="match status" value="1"/>
</dbReference>
<dbReference type="GO" id="GO:0005507">
    <property type="term" value="F:copper ion binding"/>
    <property type="evidence" value="ECO:0007669"/>
    <property type="project" value="InterPro"/>
</dbReference>
<keyword evidence="9" id="KW-1015">Disulfide bond</keyword>
<dbReference type="Gene3D" id="2.60.40.1210">
    <property type="entry name" value="Cellobiose dehydrogenase, cytochrome domain"/>
    <property type="match status" value="1"/>
</dbReference>
<evidence type="ECO:0000256" key="7">
    <source>
        <dbReference type="ARBA" id="ARBA00023033"/>
    </source>
</evidence>
<dbReference type="InterPro" id="IPR011009">
    <property type="entry name" value="Kinase-like_dom_sf"/>
</dbReference>
<keyword evidence="16" id="KW-1185">Reference proteome</keyword>
<comment type="cofactor">
    <cofactor evidence="1">
        <name>Cu(2+)</name>
        <dbReference type="ChEBI" id="CHEBI:29036"/>
    </cofactor>
</comment>
<feature type="compositionally biased region" description="Polar residues" evidence="11">
    <location>
        <begin position="842"/>
        <end position="861"/>
    </location>
</feature>
<feature type="compositionally biased region" description="Low complexity" evidence="11">
    <location>
        <begin position="1138"/>
        <end position="1153"/>
    </location>
</feature>
<keyword evidence="7" id="KW-0503">Monooxygenase</keyword>
<keyword evidence="10" id="KW-0325">Glycoprotein</keyword>
<feature type="region of interest" description="Disordered" evidence="11">
    <location>
        <begin position="1208"/>
        <end position="1303"/>
    </location>
</feature>
<dbReference type="GO" id="GO:0004672">
    <property type="term" value="F:protein kinase activity"/>
    <property type="evidence" value="ECO:0007669"/>
    <property type="project" value="InterPro"/>
</dbReference>
<keyword evidence="4" id="KW-0732">Signal</keyword>
<name>A0A9N7YRP7_PLEPL</name>
<dbReference type="FunFam" id="2.60.120.230:FF:000001">
    <property type="entry name" value="Monooxygenase, DBH-like 1"/>
    <property type="match status" value="1"/>
</dbReference>
<dbReference type="InterPro" id="IPR036181">
    <property type="entry name" value="MIT_dom_sf"/>
</dbReference>
<dbReference type="InterPro" id="IPR008977">
    <property type="entry name" value="PHM/PNGase_F_dom_sf"/>
</dbReference>
<dbReference type="InterPro" id="IPR000323">
    <property type="entry name" value="Cu2_ascorb_mOase_N"/>
</dbReference>
<dbReference type="InterPro" id="IPR014784">
    <property type="entry name" value="Cu2_ascorb_mOase-like_C"/>
</dbReference>
<dbReference type="InterPro" id="IPR024548">
    <property type="entry name" value="Cu2_monoox_C"/>
</dbReference>
<feature type="domain" description="PX" evidence="13">
    <location>
        <begin position="651"/>
        <end position="771"/>
    </location>
</feature>
<dbReference type="SUPFAM" id="SSF116846">
    <property type="entry name" value="MIT domain"/>
    <property type="match status" value="1"/>
</dbReference>
<protein>
    <recommendedName>
        <fullName evidence="17">Ribosomal protein S6 kinase delta-1</fullName>
    </recommendedName>
</protein>
<dbReference type="Gene3D" id="1.10.510.10">
    <property type="entry name" value="Transferase(Phosphotransferase) domain 1"/>
    <property type="match status" value="2"/>
</dbReference>
<dbReference type="InterPro" id="IPR036939">
    <property type="entry name" value="Cu2_ascorb_mOase_N_sf"/>
</dbReference>
<organism evidence="15 16">
    <name type="scientific">Pleuronectes platessa</name>
    <name type="common">European plaice</name>
    <dbReference type="NCBI Taxonomy" id="8262"/>
    <lineage>
        <taxon>Eukaryota</taxon>
        <taxon>Metazoa</taxon>
        <taxon>Chordata</taxon>
        <taxon>Craniata</taxon>
        <taxon>Vertebrata</taxon>
        <taxon>Euteleostomi</taxon>
        <taxon>Actinopterygii</taxon>
        <taxon>Neopterygii</taxon>
        <taxon>Teleostei</taxon>
        <taxon>Neoteleostei</taxon>
        <taxon>Acanthomorphata</taxon>
        <taxon>Carangaria</taxon>
        <taxon>Pleuronectiformes</taxon>
        <taxon>Pleuronectoidei</taxon>
        <taxon>Pleuronectidae</taxon>
        <taxon>Pleuronectes</taxon>
    </lineage>
</organism>
<dbReference type="Pfam" id="PF01082">
    <property type="entry name" value="Cu2_monooxygen"/>
    <property type="match status" value="1"/>
</dbReference>
<dbReference type="InterPro" id="IPR007330">
    <property type="entry name" value="MIT_dom"/>
</dbReference>
<dbReference type="Gene3D" id="3.30.200.20">
    <property type="entry name" value="Phosphorylase Kinase, domain 1"/>
    <property type="match status" value="1"/>
</dbReference>
<dbReference type="InterPro" id="IPR000719">
    <property type="entry name" value="Prot_kinase_dom"/>
</dbReference>
<evidence type="ECO:0000256" key="11">
    <source>
        <dbReference type="SAM" id="MobiDB-lite"/>
    </source>
</evidence>
<evidence type="ECO:0000259" key="14">
    <source>
        <dbReference type="PROSITE" id="PS50836"/>
    </source>
</evidence>
<dbReference type="PROSITE" id="PS50195">
    <property type="entry name" value="PX"/>
    <property type="match status" value="1"/>
</dbReference>
<dbReference type="Pfam" id="PF00787">
    <property type="entry name" value="PX"/>
    <property type="match status" value="1"/>
</dbReference>
<dbReference type="Gene3D" id="1.20.58.80">
    <property type="entry name" value="Phosphotransferase system, lactose/cellobiose-type IIA subunit"/>
    <property type="match status" value="1"/>
</dbReference>
<evidence type="ECO:0000256" key="1">
    <source>
        <dbReference type="ARBA" id="ARBA00001973"/>
    </source>
</evidence>
<dbReference type="GO" id="GO:0005524">
    <property type="term" value="F:ATP binding"/>
    <property type="evidence" value="ECO:0007669"/>
    <property type="project" value="InterPro"/>
</dbReference>
<dbReference type="Pfam" id="PF03712">
    <property type="entry name" value="Cu2_monoox_C"/>
    <property type="match status" value="1"/>
</dbReference>
<dbReference type="GO" id="GO:0016020">
    <property type="term" value="C:membrane"/>
    <property type="evidence" value="ECO:0007669"/>
    <property type="project" value="UniProtKB-SubCell"/>
</dbReference>
<dbReference type="Pfam" id="PF04212">
    <property type="entry name" value="MIT"/>
    <property type="match status" value="1"/>
</dbReference>
<dbReference type="SMART" id="SM00745">
    <property type="entry name" value="MIT"/>
    <property type="match status" value="1"/>
</dbReference>
<dbReference type="GO" id="GO:0016715">
    <property type="term" value="F:oxidoreductase activity, acting on paired donors, with incorporation or reduction of molecular oxygen, reduced ascorbate as one donor, and incorporation of one atom of oxygen"/>
    <property type="evidence" value="ECO:0007669"/>
    <property type="project" value="InterPro"/>
</dbReference>
<evidence type="ECO:0008006" key="17">
    <source>
        <dbReference type="Google" id="ProtNLM"/>
    </source>
</evidence>
<dbReference type="InterPro" id="IPR045266">
    <property type="entry name" value="DOH_DOMON"/>
</dbReference>
<feature type="domain" description="Protein kinase" evidence="12">
    <location>
        <begin position="1460"/>
        <end position="1752"/>
    </location>
</feature>
<keyword evidence="5" id="KW-0560">Oxidoreductase</keyword>
<feature type="domain" description="DOMON" evidence="14">
    <location>
        <begin position="128"/>
        <end position="243"/>
    </location>
</feature>
<comment type="subcellular location">
    <subcellularLocation>
        <location evidence="2">Membrane</location>
        <topology evidence="2">Single-pass type I membrane protein</topology>
    </subcellularLocation>
</comment>
<dbReference type="GO" id="GO:0035091">
    <property type="term" value="F:phosphatidylinositol binding"/>
    <property type="evidence" value="ECO:0007669"/>
    <property type="project" value="InterPro"/>
</dbReference>
<dbReference type="Gene3D" id="3.30.1520.10">
    <property type="entry name" value="Phox-like domain"/>
    <property type="match status" value="1"/>
</dbReference>
<dbReference type="FunFam" id="2.60.40.1210:FF:000001">
    <property type="entry name" value="Monooxygenase, DBH-like 1, like"/>
    <property type="match status" value="1"/>
</dbReference>
<keyword evidence="6" id="KW-0186">Copper</keyword>
<reference evidence="15" key="1">
    <citation type="submission" date="2020-03" db="EMBL/GenBank/DDBJ databases">
        <authorList>
            <person name="Weist P."/>
        </authorList>
    </citation>
    <scope>NUCLEOTIDE SEQUENCE</scope>
</reference>
<dbReference type="GO" id="GO:0005769">
    <property type="term" value="C:early endosome"/>
    <property type="evidence" value="ECO:0007669"/>
    <property type="project" value="TreeGrafter"/>
</dbReference>
<evidence type="ECO:0000256" key="2">
    <source>
        <dbReference type="ARBA" id="ARBA00004479"/>
    </source>
</evidence>
<proteinExistence type="inferred from homology"/>
<evidence type="ECO:0000256" key="8">
    <source>
        <dbReference type="ARBA" id="ARBA00023136"/>
    </source>
</evidence>
<dbReference type="SMART" id="SM00220">
    <property type="entry name" value="S_TKc"/>
    <property type="match status" value="1"/>
</dbReference>
<dbReference type="Pfam" id="PF03351">
    <property type="entry name" value="DOMON"/>
    <property type="match status" value="1"/>
</dbReference>
<evidence type="ECO:0000313" key="16">
    <source>
        <dbReference type="Proteomes" id="UP001153269"/>
    </source>
</evidence>
<evidence type="ECO:0000256" key="9">
    <source>
        <dbReference type="ARBA" id="ARBA00023157"/>
    </source>
</evidence>
<comment type="caution">
    <text evidence="15">The sequence shown here is derived from an EMBL/GenBank/DDBJ whole genome shotgun (WGS) entry which is preliminary data.</text>
</comment>
<dbReference type="Gene3D" id="2.60.120.310">
    <property type="entry name" value="Copper type II, ascorbate-dependent monooxygenase, N-terminal domain"/>
    <property type="match status" value="1"/>
</dbReference>
<evidence type="ECO:0000259" key="13">
    <source>
        <dbReference type="PROSITE" id="PS50195"/>
    </source>
</evidence>
<dbReference type="InterPro" id="IPR001683">
    <property type="entry name" value="PX_dom"/>
</dbReference>
<evidence type="ECO:0000256" key="4">
    <source>
        <dbReference type="ARBA" id="ARBA00022729"/>
    </source>
</evidence>
<dbReference type="InterPro" id="IPR051866">
    <property type="entry name" value="Intracell_Sig-Traffick_Protein"/>
</dbReference>
<feature type="compositionally biased region" description="Basic and acidic residues" evidence="11">
    <location>
        <begin position="1264"/>
        <end position="1281"/>
    </location>
</feature>
<feature type="region of interest" description="Disordered" evidence="11">
    <location>
        <begin position="836"/>
        <end position="894"/>
    </location>
</feature>
<evidence type="ECO:0000256" key="3">
    <source>
        <dbReference type="ARBA" id="ARBA00010676"/>
    </source>
</evidence>
<dbReference type="CDD" id="cd02677">
    <property type="entry name" value="MIT_SNX15"/>
    <property type="match status" value="1"/>
</dbReference>
<dbReference type="PROSITE" id="PS50011">
    <property type="entry name" value="PROTEIN_KINASE_DOM"/>
    <property type="match status" value="1"/>
</dbReference>